<evidence type="ECO:0008006" key="3">
    <source>
        <dbReference type="Google" id="ProtNLM"/>
    </source>
</evidence>
<reference evidence="1 2" key="1">
    <citation type="submission" date="2019-07" db="EMBL/GenBank/DDBJ databases">
        <title>Draft Genome Sequences of Bacteroides pyogenes Strains Isolated from the Uterus Holstein Dairy Cows with Metritis.</title>
        <authorList>
            <person name="Cunha F."/>
            <person name="Galvao K.N."/>
            <person name="Jeon S.J."/>
            <person name="Jeong K.C."/>
        </authorList>
    </citation>
    <scope>NUCLEOTIDE SEQUENCE [LARGE SCALE GENOMIC DNA]</scope>
    <source>
        <strain evidence="1 2">KG-31</strain>
    </source>
</reference>
<evidence type="ECO:0000313" key="1">
    <source>
        <dbReference type="EMBL" id="TYK33405.1"/>
    </source>
</evidence>
<dbReference type="SUPFAM" id="SSF56925">
    <property type="entry name" value="OMPA-like"/>
    <property type="match status" value="1"/>
</dbReference>
<dbReference type="InterPro" id="IPR011250">
    <property type="entry name" value="OMP/PagP_B-barrel"/>
</dbReference>
<dbReference type="EMBL" id="VKLW01000016">
    <property type="protein sequence ID" value="TYK33405.1"/>
    <property type="molecule type" value="Genomic_DNA"/>
</dbReference>
<dbReference type="Proteomes" id="UP000324383">
    <property type="component" value="Unassembled WGS sequence"/>
</dbReference>
<evidence type="ECO:0000313" key="2">
    <source>
        <dbReference type="Proteomes" id="UP000324383"/>
    </source>
</evidence>
<organism evidence="1 2">
    <name type="scientific">Bacteroides pyogenes</name>
    <dbReference type="NCBI Taxonomy" id="310300"/>
    <lineage>
        <taxon>Bacteria</taxon>
        <taxon>Pseudomonadati</taxon>
        <taxon>Bacteroidota</taxon>
        <taxon>Bacteroidia</taxon>
        <taxon>Bacteroidales</taxon>
        <taxon>Bacteroidaceae</taxon>
        <taxon>Bacteroides</taxon>
    </lineage>
</organism>
<gene>
    <name evidence="1" type="ORF">FNJ60_08445</name>
</gene>
<keyword evidence="2" id="KW-1185">Reference proteome</keyword>
<accession>A0A5D3EE98</accession>
<dbReference type="RefSeq" id="WP_148730497.1">
    <property type="nucleotide sequence ID" value="NZ_VKLW01000016.1"/>
</dbReference>
<dbReference type="AlphaFoldDB" id="A0A5D3EE98"/>
<name>A0A5D3EE98_9BACE</name>
<sequence length="242" mass="27635">MNGQRIGWLLVLLLSFGLVRAQRYTESERRWSIQGTIGPAISVLSQHPSHHKSTTGFTAALGLEYYLPESRFSLKAGYLSEEIDLTSSVQKNLTQLELGGRYYMFPEHFWVQAYGGLSAAWNFGSRTESGVIEHFHYNMINERSELKRQEHYDLKSPRLSLMPGIGLEIPLLSCLMLTVEYQFRMGLGANHTVEDRSFAPVRTDYIRAKGFRHGLNFGLKIDFPFTLTQGDGDTIFDWIFGR</sequence>
<protein>
    <recommendedName>
        <fullName evidence="3">Outer membrane protein beta-barrel domain-containing protein</fullName>
    </recommendedName>
</protein>
<proteinExistence type="predicted"/>
<comment type="caution">
    <text evidence="1">The sequence shown here is derived from an EMBL/GenBank/DDBJ whole genome shotgun (WGS) entry which is preliminary data.</text>
</comment>